<feature type="compositionally biased region" description="Polar residues" evidence="6">
    <location>
        <begin position="470"/>
        <end position="484"/>
    </location>
</feature>
<evidence type="ECO:0000256" key="3">
    <source>
        <dbReference type="ARBA" id="ARBA00022490"/>
    </source>
</evidence>
<sequence length="514" mass="56329">MESENRVTVKDESSVIERKYVEESVVDLKREGEDGGNGEVPTMNGKSEPATKIKSLKSSGVVVKASAMVPASKTSKSIKEPGNLHGGSPKNNRLGKDKPNPIATTTFSRSQRSILTQSLSFPSRGVCTDVMNKSIEVYPVKRDQAKHAQRQGTKSQASRGTVTNTMSGTPGRRTSLASMPSIRRTVPGKYASLNASINCPPTEESLSVNPNLKEDDEARSTTSSATPRRTPCERRSSGSGFSFRLDERAEKRREFFSKLEEKIQAKEVEKTNLQAKSKENQEAEIKQLRKSLTFKATPMPTFYREPPPRTELKKIPTTRAISPKLGRQKSSVTVTNNSSEGDGPGLSPRLNPSPKLKNSVTANNSSEGSASCCGPHLNREHSNSNKGLRAESDKNVVASKKTIRKSQTRLHAQEIVVAKTERKPANSKTEDPGEETQNQKECRVEGEESQNQSTCLSECPDEIDPESGKDTAQNTAPVLNSSTLEIMPHEVTVGDQRRVSKASSSHFEDRRVHK</sequence>
<dbReference type="PANTHER" id="PTHR31358:SF30">
    <property type="entry name" value="PROTEIN WVD2-LIKE 4"/>
    <property type="match status" value="1"/>
</dbReference>
<organism evidence="8 9">
    <name type="scientific">Carya illinoinensis</name>
    <name type="common">Pecan</name>
    <dbReference type="NCBI Taxonomy" id="32201"/>
    <lineage>
        <taxon>Eukaryota</taxon>
        <taxon>Viridiplantae</taxon>
        <taxon>Streptophyta</taxon>
        <taxon>Embryophyta</taxon>
        <taxon>Tracheophyta</taxon>
        <taxon>Spermatophyta</taxon>
        <taxon>Magnoliopsida</taxon>
        <taxon>eudicotyledons</taxon>
        <taxon>Gunneridae</taxon>
        <taxon>Pentapetalae</taxon>
        <taxon>rosids</taxon>
        <taxon>fabids</taxon>
        <taxon>Fagales</taxon>
        <taxon>Juglandaceae</taxon>
        <taxon>Carya</taxon>
    </lineage>
</organism>
<feature type="region of interest" description="Disordered" evidence="6">
    <location>
        <begin position="67"/>
        <end position="111"/>
    </location>
</feature>
<comment type="caution">
    <text evidence="8">The sequence shown here is derived from an EMBL/GenBank/DDBJ whole genome shotgun (WGS) entry which is preliminary data.</text>
</comment>
<dbReference type="GO" id="GO:0005874">
    <property type="term" value="C:microtubule"/>
    <property type="evidence" value="ECO:0007669"/>
    <property type="project" value="UniProtKB-KW"/>
</dbReference>
<comment type="similarity">
    <text evidence="2">Belongs to the TPX2 family.</text>
</comment>
<dbReference type="InterPro" id="IPR027329">
    <property type="entry name" value="TPX2_C"/>
</dbReference>
<keyword evidence="3" id="KW-0963">Cytoplasm</keyword>
<evidence type="ECO:0000256" key="1">
    <source>
        <dbReference type="ARBA" id="ARBA00004245"/>
    </source>
</evidence>
<reference evidence="8" key="1">
    <citation type="submission" date="2021-01" db="EMBL/GenBank/DDBJ databases">
        <authorList>
            <person name="Lovell J.T."/>
            <person name="Bentley N."/>
            <person name="Bhattarai G."/>
            <person name="Jenkins J.W."/>
            <person name="Sreedasyam A."/>
            <person name="Alarcon Y."/>
            <person name="Bock C."/>
            <person name="Boston L."/>
            <person name="Carlson J."/>
            <person name="Cervantes K."/>
            <person name="Clermont K."/>
            <person name="Krom N."/>
            <person name="Kubenka K."/>
            <person name="Mamidi S."/>
            <person name="Mattison C."/>
            <person name="Monteros M."/>
            <person name="Pisani C."/>
            <person name="Plott C."/>
            <person name="Rajasekar S."/>
            <person name="Rhein H.S."/>
            <person name="Rohla C."/>
            <person name="Song M."/>
            <person name="Hilaire R.S."/>
            <person name="Shu S."/>
            <person name="Wells L."/>
            <person name="Wang X."/>
            <person name="Webber J."/>
            <person name="Heerema R.J."/>
            <person name="Klein P."/>
            <person name="Conner P."/>
            <person name="Grauke L."/>
            <person name="Grimwood J."/>
            <person name="Schmutz J."/>
            <person name="Randall J.J."/>
        </authorList>
    </citation>
    <scope>NUCLEOTIDE SEQUENCE</scope>
    <source>
        <tissue evidence="8">Leaf</tissue>
    </source>
</reference>
<feature type="compositionally biased region" description="Low complexity" evidence="6">
    <location>
        <begin position="220"/>
        <end position="229"/>
    </location>
</feature>
<evidence type="ECO:0000256" key="6">
    <source>
        <dbReference type="SAM" id="MobiDB-lite"/>
    </source>
</evidence>
<dbReference type="InterPro" id="IPR044833">
    <property type="entry name" value="WDL5/6"/>
</dbReference>
<evidence type="ECO:0000256" key="5">
    <source>
        <dbReference type="ARBA" id="ARBA00023212"/>
    </source>
</evidence>
<feature type="compositionally biased region" description="Basic and acidic residues" evidence="6">
    <location>
        <begin position="377"/>
        <end position="394"/>
    </location>
</feature>
<feature type="compositionally biased region" description="Polar residues" evidence="6">
    <location>
        <begin position="328"/>
        <end position="340"/>
    </location>
</feature>
<comment type="subcellular location">
    <subcellularLocation>
        <location evidence="1">Cytoplasm</location>
        <location evidence="1">Cytoskeleton</location>
    </subcellularLocation>
</comment>
<proteinExistence type="inferred from homology"/>
<keyword evidence="5" id="KW-0206">Cytoskeleton</keyword>
<dbReference type="Pfam" id="PF06886">
    <property type="entry name" value="TPX2"/>
    <property type="match status" value="1"/>
</dbReference>
<evidence type="ECO:0000313" key="8">
    <source>
        <dbReference type="EMBL" id="KAG6693887.1"/>
    </source>
</evidence>
<dbReference type="PANTHER" id="PTHR31358">
    <property type="entry name" value="PROTEIN WVD2-LIKE 4"/>
    <property type="match status" value="1"/>
</dbReference>
<feature type="compositionally biased region" description="Basic and acidic residues" evidence="6">
    <location>
        <begin position="419"/>
        <end position="446"/>
    </location>
</feature>
<dbReference type="EMBL" id="CM031833">
    <property type="protein sequence ID" value="KAG6693888.1"/>
    <property type="molecule type" value="Genomic_DNA"/>
</dbReference>
<feature type="compositionally biased region" description="Polar residues" evidence="6">
    <location>
        <begin position="356"/>
        <end position="369"/>
    </location>
</feature>
<keyword evidence="4" id="KW-0493">Microtubule</keyword>
<dbReference type="AlphaFoldDB" id="A0A922E1F6"/>
<dbReference type="Proteomes" id="UP000811246">
    <property type="component" value="Chromosome 9"/>
</dbReference>
<evidence type="ECO:0000259" key="7">
    <source>
        <dbReference type="Pfam" id="PF06886"/>
    </source>
</evidence>
<feature type="domain" description="TPX2 C-terminal" evidence="7">
    <location>
        <begin position="241"/>
        <end position="317"/>
    </location>
</feature>
<feature type="compositionally biased region" description="Basic and acidic residues" evidence="6">
    <location>
        <begin position="264"/>
        <end position="287"/>
    </location>
</feature>
<name>A0A922E1F6_CARIL</name>
<feature type="region of interest" description="Disordered" evidence="6">
    <location>
        <begin position="264"/>
        <end position="514"/>
    </location>
</feature>
<feature type="compositionally biased region" description="Polar residues" evidence="6">
    <location>
        <begin position="150"/>
        <end position="168"/>
    </location>
</feature>
<dbReference type="GO" id="GO:0008017">
    <property type="term" value="F:microtubule binding"/>
    <property type="evidence" value="ECO:0007669"/>
    <property type="project" value="InterPro"/>
</dbReference>
<dbReference type="EMBL" id="CM031833">
    <property type="protein sequence ID" value="KAG6693887.1"/>
    <property type="molecule type" value="Genomic_DNA"/>
</dbReference>
<feature type="compositionally biased region" description="Polar residues" evidence="6">
    <location>
        <begin position="193"/>
        <end position="210"/>
    </location>
</feature>
<gene>
    <name evidence="8" type="ORF">I3842_09G023400</name>
</gene>
<feature type="compositionally biased region" description="Polar residues" evidence="6">
    <location>
        <begin position="102"/>
        <end position="111"/>
    </location>
</feature>
<evidence type="ECO:0000256" key="2">
    <source>
        <dbReference type="ARBA" id="ARBA00005885"/>
    </source>
</evidence>
<evidence type="ECO:0000256" key="4">
    <source>
        <dbReference type="ARBA" id="ARBA00022701"/>
    </source>
</evidence>
<feature type="region of interest" description="Disordered" evidence="6">
    <location>
        <begin position="27"/>
        <end position="53"/>
    </location>
</feature>
<protein>
    <recommendedName>
        <fullName evidence="7">TPX2 C-terminal domain-containing protein</fullName>
    </recommendedName>
</protein>
<feature type="region of interest" description="Disordered" evidence="6">
    <location>
        <begin position="141"/>
        <end position="247"/>
    </location>
</feature>
<accession>A0A922E1F6</accession>
<evidence type="ECO:0000313" key="9">
    <source>
        <dbReference type="Proteomes" id="UP000811246"/>
    </source>
</evidence>